<feature type="compositionally biased region" description="Low complexity" evidence="1">
    <location>
        <begin position="325"/>
        <end position="337"/>
    </location>
</feature>
<sequence length="768" mass="85287">MGETAQHGTPPPTPDPASNQDGTDNMEGMEGRSVVGHTGSMNMKGDGRPWTTQGGDGERGGGLGTRRSRDPQALERETTSKAGPKKAPGEDGEGAGKGRKRKIEEREPQGGQGERKSRPLTGHKEALGRHVQVDEETGHKGVLRGVRQQEETGYWHMKNFKAKGFWKRERERLYRGRKEGEVGFERHTGRISMERGRERASEPKETPERGGNTRGGREDQGRGGATLETENEDSESKETRKKGGNGNKGKDQRGAASTKRREVDEAGPKEALRGAQWGEGGGREGRHRNVCLGVRWPGRTRPTGDLEEEEGGEGASGPVGGWGGAAAISASTGSTEAGGHRGSMGDSGGVWLRLERHSKDGRRVDENGEELLDLCKGEQMVLLPGLRLQRGAENGLLFKAPTGLRQPDPTYRENTYFRAEEGISTIDYIVLDVGLLPRLGSFTIRRDRQIGIDHTILTVGLTPESRGGNDRPGGGPGRDHRGREMRGGDRGEEKKEIGNMEEQEKDEQLPEGWKYARNVKAIWPPPSKEETRKIDNCEQMKTLERRLREAMEVILKGKELLEGVKWEGEEERFEEIYAEWARGIREVLGGVSADTTRCVYPPDEQKDEGAYRRGQIQGTDRGGETGGTNGRGWRRLVQRYGAPRAVGAQRRGGCRRFPGTVIQLKQEVRKAKACLERYRKRVSKADPQEVRALTKAMGPLCETYRRVKMEYHEAVRAYQRKDREEQQRYLGRAMMAGIKGMWEVLKELKKKQKTTEAPVAVAGGTNRR</sequence>
<evidence type="ECO:0000313" key="2">
    <source>
        <dbReference type="EMBL" id="CEM08413.1"/>
    </source>
</evidence>
<dbReference type="EMBL" id="CDMZ01000174">
    <property type="protein sequence ID" value="CEM08413.1"/>
    <property type="molecule type" value="Genomic_DNA"/>
</dbReference>
<accession>A0A0G4F8I4</accession>
<gene>
    <name evidence="2" type="ORF">Cvel_15574</name>
</gene>
<name>A0A0G4F8I4_9ALVE</name>
<dbReference type="PhylomeDB" id="A0A0G4F8I4"/>
<feature type="region of interest" description="Disordered" evidence="1">
    <location>
        <begin position="178"/>
        <end position="349"/>
    </location>
</feature>
<feature type="compositionally biased region" description="Basic and acidic residues" evidence="1">
    <location>
        <begin position="477"/>
        <end position="498"/>
    </location>
</feature>
<feature type="region of interest" description="Disordered" evidence="1">
    <location>
        <begin position="600"/>
        <end position="632"/>
    </location>
</feature>
<proteinExistence type="predicted"/>
<feature type="compositionally biased region" description="Gly residues" evidence="1">
    <location>
        <begin position="313"/>
        <end position="324"/>
    </location>
</feature>
<evidence type="ECO:0000256" key="1">
    <source>
        <dbReference type="SAM" id="MobiDB-lite"/>
    </source>
</evidence>
<feature type="region of interest" description="Disordered" evidence="1">
    <location>
        <begin position="460"/>
        <end position="511"/>
    </location>
</feature>
<feature type="compositionally biased region" description="Basic and acidic residues" evidence="1">
    <location>
        <begin position="102"/>
        <end position="139"/>
    </location>
</feature>
<protein>
    <submittedName>
        <fullName evidence="2">Uncharacterized protein</fullName>
    </submittedName>
</protein>
<feature type="compositionally biased region" description="Basic and acidic residues" evidence="1">
    <location>
        <begin position="178"/>
        <end position="208"/>
    </location>
</feature>
<dbReference type="VEuPathDB" id="CryptoDB:Cvel_15574"/>
<feature type="compositionally biased region" description="Basic and acidic residues" evidence="1">
    <location>
        <begin position="248"/>
        <end position="272"/>
    </location>
</feature>
<organism evidence="2">
    <name type="scientific">Chromera velia CCMP2878</name>
    <dbReference type="NCBI Taxonomy" id="1169474"/>
    <lineage>
        <taxon>Eukaryota</taxon>
        <taxon>Sar</taxon>
        <taxon>Alveolata</taxon>
        <taxon>Colpodellida</taxon>
        <taxon>Chromeraceae</taxon>
        <taxon>Chromera</taxon>
    </lineage>
</organism>
<feature type="compositionally biased region" description="Basic and acidic residues" evidence="1">
    <location>
        <begin position="67"/>
        <end position="79"/>
    </location>
</feature>
<feature type="region of interest" description="Disordered" evidence="1">
    <location>
        <begin position="1"/>
        <end position="145"/>
    </location>
</feature>
<reference evidence="2" key="1">
    <citation type="submission" date="2014-11" db="EMBL/GenBank/DDBJ databases">
        <authorList>
            <person name="Otto D Thomas"/>
            <person name="Naeem Raeece"/>
        </authorList>
    </citation>
    <scope>NUCLEOTIDE SEQUENCE</scope>
</reference>
<dbReference type="AlphaFoldDB" id="A0A0G4F8I4"/>